<evidence type="ECO:0000313" key="3">
    <source>
        <dbReference type="Proteomes" id="UP000092932"/>
    </source>
</evidence>
<evidence type="ECO:0000313" key="2">
    <source>
        <dbReference type="EMBL" id="ANY20878.1"/>
    </source>
</evidence>
<feature type="signal peptide" evidence="1">
    <location>
        <begin position="1"/>
        <end position="20"/>
    </location>
</feature>
<proteinExistence type="predicted"/>
<protein>
    <recommendedName>
        <fullName evidence="4">Bacterial sensory transduction regulator</fullName>
    </recommendedName>
</protein>
<dbReference type="InterPro" id="IPR019660">
    <property type="entry name" value="Put_sensory_transdc_reg_YbjN"/>
</dbReference>
<accession>A0A1B2AFK6</accession>
<keyword evidence="1" id="KW-0732">Signal</keyword>
<dbReference type="RefSeq" id="WP_067680304.1">
    <property type="nucleotide sequence ID" value="NZ_CP016591.1"/>
</dbReference>
<name>A0A1B2AFK6_9SPHN</name>
<dbReference type="OrthoDB" id="33037at2"/>
<evidence type="ECO:0000256" key="1">
    <source>
        <dbReference type="SAM" id="SignalP"/>
    </source>
</evidence>
<dbReference type="STRING" id="692370.A6F68_02379"/>
<dbReference type="CDD" id="cd17511">
    <property type="entry name" value="YbjN_AmyR-like"/>
    <property type="match status" value="1"/>
</dbReference>
<gene>
    <name evidence="2" type="ORF">A6F68_02379</name>
</gene>
<sequence length="162" mass="17695">MRASVLIAFGLALAPAATFAADETVAASNPDGIVRVLRESGFSAELDKDSYGDPLIKTSFAGYPGSIYFYGCAAETHEGCESLQFRAGLDRKTPLTPELTNAIVKKYRFTALWLDDDGDPWVNFDLFTGSGIARENFMRTLKAFEQNFGSIANDVFAEERGE</sequence>
<dbReference type="Proteomes" id="UP000092932">
    <property type="component" value="Chromosome"/>
</dbReference>
<dbReference type="Pfam" id="PF10722">
    <property type="entry name" value="YbjN"/>
    <property type="match status" value="1"/>
</dbReference>
<dbReference type="EMBL" id="CP016591">
    <property type="protein sequence ID" value="ANY20878.1"/>
    <property type="molecule type" value="Genomic_DNA"/>
</dbReference>
<organism evidence="2 3">
    <name type="scientific">Tsuneonella dongtanensis</name>
    <dbReference type="NCBI Taxonomy" id="692370"/>
    <lineage>
        <taxon>Bacteria</taxon>
        <taxon>Pseudomonadati</taxon>
        <taxon>Pseudomonadota</taxon>
        <taxon>Alphaproteobacteria</taxon>
        <taxon>Sphingomonadales</taxon>
        <taxon>Erythrobacteraceae</taxon>
        <taxon>Tsuneonella</taxon>
    </lineage>
</organism>
<dbReference type="KEGG" id="ado:A6F68_02379"/>
<evidence type="ECO:0008006" key="4">
    <source>
        <dbReference type="Google" id="ProtNLM"/>
    </source>
</evidence>
<dbReference type="AlphaFoldDB" id="A0A1B2AFK6"/>
<keyword evidence="3" id="KW-1185">Reference proteome</keyword>
<feature type="chain" id="PRO_5008534143" description="Bacterial sensory transduction regulator" evidence="1">
    <location>
        <begin position="21"/>
        <end position="162"/>
    </location>
</feature>
<reference evidence="2 3" key="1">
    <citation type="submission" date="2016-07" db="EMBL/GenBank/DDBJ databases">
        <title>Complete genome sequence of Altererythrobacter dongtanensis KCTC 22672, a type strain with esterase isolated from tidal flat.</title>
        <authorList>
            <person name="Cheng H."/>
            <person name="Wu Y.-H."/>
            <person name="Zhou P."/>
            <person name="Huo Y.-Y."/>
            <person name="Wang C.-S."/>
            <person name="Xu X.-W."/>
        </authorList>
    </citation>
    <scope>NUCLEOTIDE SEQUENCE [LARGE SCALE GENOMIC DNA]</scope>
    <source>
        <strain evidence="2 3">KCTC 22672</strain>
    </source>
</reference>